<dbReference type="RefSeq" id="WP_089707856.1">
    <property type="nucleotide sequence ID" value="NZ_FMAR01000001.1"/>
</dbReference>
<evidence type="ECO:0000256" key="5">
    <source>
        <dbReference type="ARBA" id="ARBA00022432"/>
    </source>
</evidence>
<evidence type="ECO:0000256" key="10">
    <source>
        <dbReference type="ARBA" id="ARBA00023239"/>
    </source>
</evidence>
<comment type="similarity">
    <text evidence="3">Belongs to the iron-sulfur dependent L-serine dehydratase family.</text>
</comment>
<dbReference type="InterPro" id="IPR051318">
    <property type="entry name" value="Fe-S_L-Ser"/>
</dbReference>
<gene>
    <name evidence="13" type="ORF">GA0116948_10173</name>
</gene>
<keyword evidence="5" id="KW-0312">Gluconeogenesis</keyword>
<dbReference type="GO" id="GO:0003941">
    <property type="term" value="F:L-serine ammonia-lyase activity"/>
    <property type="evidence" value="ECO:0007669"/>
    <property type="project" value="UniProtKB-EC"/>
</dbReference>
<keyword evidence="14" id="KW-1185">Reference proteome</keyword>
<keyword evidence="7" id="KW-0479">Metal-binding</keyword>
<evidence type="ECO:0000256" key="9">
    <source>
        <dbReference type="ARBA" id="ARBA00023014"/>
    </source>
</evidence>
<evidence type="ECO:0000256" key="2">
    <source>
        <dbReference type="ARBA" id="ARBA00004742"/>
    </source>
</evidence>
<accession>A0A1C3YRS3</accession>
<dbReference type="GO" id="GO:0006094">
    <property type="term" value="P:gluconeogenesis"/>
    <property type="evidence" value="ECO:0007669"/>
    <property type="project" value="UniProtKB-KW"/>
</dbReference>
<protein>
    <recommendedName>
        <fullName evidence="4">L-serine ammonia-lyase</fullName>
        <ecNumber evidence="4">4.3.1.17</ecNumber>
    </recommendedName>
</protein>
<name>A0A1C3YRS3_9BACT</name>
<evidence type="ECO:0000256" key="7">
    <source>
        <dbReference type="ARBA" id="ARBA00022723"/>
    </source>
</evidence>
<dbReference type="SUPFAM" id="SSF143548">
    <property type="entry name" value="Serine metabolism enzymes domain"/>
    <property type="match status" value="1"/>
</dbReference>
<organism evidence="13 14">
    <name type="scientific">Chitinophaga costaii</name>
    <dbReference type="NCBI Taxonomy" id="1335309"/>
    <lineage>
        <taxon>Bacteria</taxon>
        <taxon>Pseudomonadati</taxon>
        <taxon>Bacteroidota</taxon>
        <taxon>Chitinophagia</taxon>
        <taxon>Chitinophagales</taxon>
        <taxon>Chitinophagaceae</taxon>
        <taxon>Chitinophaga</taxon>
    </lineage>
</organism>
<dbReference type="InterPro" id="IPR005130">
    <property type="entry name" value="Ser_deHydtase-like_asu"/>
</dbReference>
<dbReference type="GO" id="GO:0046872">
    <property type="term" value="F:metal ion binding"/>
    <property type="evidence" value="ECO:0007669"/>
    <property type="project" value="UniProtKB-KW"/>
</dbReference>
<dbReference type="EC" id="4.3.1.17" evidence="4"/>
<dbReference type="InterPro" id="IPR029009">
    <property type="entry name" value="ASB_dom_sf"/>
</dbReference>
<evidence type="ECO:0000256" key="11">
    <source>
        <dbReference type="ARBA" id="ARBA00049406"/>
    </source>
</evidence>
<dbReference type="Proteomes" id="UP000242818">
    <property type="component" value="Unassembled WGS sequence"/>
</dbReference>
<evidence type="ECO:0000313" key="14">
    <source>
        <dbReference type="Proteomes" id="UP000242818"/>
    </source>
</evidence>
<dbReference type="OrthoDB" id="9805537at2"/>
<evidence type="ECO:0000256" key="3">
    <source>
        <dbReference type="ARBA" id="ARBA00008636"/>
    </source>
</evidence>
<comment type="catalytic activity">
    <reaction evidence="11">
        <text>L-serine = pyruvate + NH4(+)</text>
        <dbReference type="Rhea" id="RHEA:19169"/>
        <dbReference type="ChEBI" id="CHEBI:15361"/>
        <dbReference type="ChEBI" id="CHEBI:28938"/>
        <dbReference type="ChEBI" id="CHEBI:33384"/>
        <dbReference type="EC" id="4.3.1.17"/>
    </reaction>
</comment>
<dbReference type="Gene3D" id="3.30.1330.90">
    <property type="entry name" value="D-3-phosphoglycerate dehydrogenase, domain 3"/>
    <property type="match status" value="1"/>
</dbReference>
<keyword evidence="8" id="KW-0408">Iron</keyword>
<dbReference type="AlphaFoldDB" id="A0A1C3YRS3"/>
<comment type="cofactor">
    <cofactor evidence="1">
        <name>[4Fe-4S] cluster</name>
        <dbReference type="ChEBI" id="CHEBI:49883"/>
    </cofactor>
</comment>
<dbReference type="PANTHER" id="PTHR30182:SF1">
    <property type="entry name" value="L-SERINE DEHYDRATASE 1"/>
    <property type="match status" value="1"/>
</dbReference>
<dbReference type="GO" id="GO:0051539">
    <property type="term" value="F:4 iron, 4 sulfur cluster binding"/>
    <property type="evidence" value="ECO:0007669"/>
    <property type="project" value="UniProtKB-KW"/>
</dbReference>
<dbReference type="Pfam" id="PF03313">
    <property type="entry name" value="SDH_alpha"/>
    <property type="match status" value="1"/>
</dbReference>
<keyword evidence="9" id="KW-0411">Iron-sulfur</keyword>
<evidence type="ECO:0000256" key="6">
    <source>
        <dbReference type="ARBA" id="ARBA00022485"/>
    </source>
</evidence>
<comment type="pathway">
    <text evidence="2">Carbohydrate biosynthesis; gluconeogenesis.</text>
</comment>
<reference evidence="13 14" key="1">
    <citation type="submission" date="2016-08" db="EMBL/GenBank/DDBJ databases">
        <authorList>
            <person name="Seilhamer J.J."/>
        </authorList>
    </citation>
    <scope>NUCLEOTIDE SEQUENCE [LARGE SCALE GENOMIC DNA]</scope>
    <source>
        <strain evidence="13 14">A37T2</strain>
    </source>
</reference>
<dbReference type="EMBL" id="FMAR01000001">
    <property type="protein sequence ID" value="SCB72797.1"/>
    <property type="molecule type" value="Genomic_DNA"/>
</dbReference>
<dbReference type="PANTHER" id="PTHR30182">
    <property type="entry name" value="L-SERINE DEHYDRATASE"/>
    <property type="match status" value="1"/>
</dbReference>
<evidence type="ECO:0000256" key="8">
    <source>
        <dbReference type="ARBA" id="ARBA00023004"/>
    </source>
</evidence>
<keyword evidence="10" id="KW-0456">Lyase</keyword>
<evidence type="ECO:0000256" key="4">
    <source>
        <dbReference type="ARBA" id="ARBA00012093"/>
    </source>
</evidence>
<feature type="domain" description="Serine dehydratase-like alpha subunit" evidence="12">
    <location>
        <begin position="247"/>
        <end position="505"/>
    </location>
</feature>
<dbReference type="STRING" id="1335309.GA0116948_10173"/>
<keyword evidence="6" id="KW-0004">4Fe-4S</keyword>
<evidence type="ECO:0000313" key="13">
    <source>
        <dbReference type="EMBL" id="SCB72797.1"/>
    </source>
</evidence>
<evidence type="ECO:0000259" key="12">
    <source>
        <dbReference type="Pfam" id="PF03313"/>
    </source>
</evidence>
<proteinExistence type="inferred from homology"/>
<evidence type="ECO:0000256" key="1">
    <source>
        <dbReference type="ARBA" id="ARBA00001966"/>
    </source>
</evidence>
<sequence length="530" mass="55979">MANYPSIFNDVIGPVMRGPSSSHCAAALRIGRICRDLMQGNIQQVHIVFDPDGSLATTHKTQGSDMGLFGGLLGWEADDERLPASEEYLSQAGIITDIDIRATGATHPNTYTLCLSNAVESKTLTGISTGGGMITIIEIDGAQVNMEGDFFVTLVYCHAKEDLSSVQQQAFAIMPAAEEIIAHPGSVPFLEISSQALPDAATIAALQEMPAVAYIRQLLPVLPVLSRKNVTVPFISAAAMQAYNADKNKALWELAVEYECERGLLSKAEVLGKMQRIVRIMQNAIYLGLKGTKYKDRLLGSQSVNFKKQFDSNKLIEGQVNNRVIMYVSAMMEVKSSMGVIVAAPTAGSCGALPGALIGMADALELPEEVLVQAMLAAGIIGVFISAHATFAAEVGGCQAECGSGASMAAAALVYMAGGSFAQSLSAASLALQNSLGMICDPIANRVEAPCLGKNVLAATNALSCANMALADYNHLIPLDEVIDAMDKVGHSMPHALRCTNLGGLSVTPTAQKLDEALNNANNQYVFKSC</sequence>